<dbReference type="AlphaFoldDB" id="A0A560LLA6"/>
<feature type="domain" description="Cytochrome c" evidence="8">
    <location>
        <begin position="228"/>
        <end position="327"/>
    </location>
</feature>
<dbReference type="EMBL" id="VITY01000008">
    <property type="protein sequence ID" value="TWB96009.1"/>
    <property type="molecule type" value="Genomic_DNA"/>
</dbReference>
<evidence type="ECO:0000256" key="5">
    <source>
        <dbReference type="ARBA" id="ARBA00023002"/>
    </source>
</evidence>
<keyword evidence="2 7" id="KW-0349">Heme</keyword>
<keyword evidence="5" id="KW-0560">Oxidoreductase</keyword>
<feature type="domain" description="Cytochrome c" evidence="8">
    <location>
        <begin position="83"/>
        <end position="209"/>
    </location>
</feature>
<comment type="caution">
    <text evidence="9">The sequence shown here is derived from an EMBL/GenBank/DDBJ whole genome shotgun (WGS) entry which is preliminary data.</text>
</comment>
<evidence type="ECO:0000256" key="2">
    <source>
        <dbReference type="ARBA" id="ARBA00022617"/>
    </source>
</evidence>
<proteinExistence type="predicted"/>
<sequence length="477" mass="51486">MAWDILASGSEKCRAASADRGSVTPARTALLALVVALLPLQALAFPLGGDQTVMPAGTELSEDALARPRELFHSEAIGGRKSYLVNLGDLAFNSPSIFGGKARQAEMSCGTCHVNGASNPKLFVPGLSSRPGTFDTTSLVFNAKTFNSILDPVRIPSLRGARFLAPYGHDGRITSLREFVYNVIVNEFSGPRPSDEVLDGLVAYINDIDFLPNPKIAPGGRLGAQASVAERRGEALFFKPFPKQAELSCAGCHLPAGTFNDQVRHDVGSGGLVKTPTLLNANFNAPYFHDGRYDTYEQVVDHFDRVFDLELSTQDVQDLVAYLNAVGDGERPFDKDGVVLRMKEVLELSSVLEAAIPAADTAVVSLAVTGVGAELRELTERIPDIRNTSIGGKDERLAARAILKDLVLTLRRIDLEVAAGHIDEAMTEYRKFAQLVNFDVPVALKKAEPWSLFNSNVHQAHYTALGRMLPVASGQSQ</sequence>
<dbReference type="Pfam" id="PF03150">
    <property type="entry name" value="CCP_MauG"/>
    <property type="match status" value="1"/>
</dbReference>
<comment type="subcellular location">
    <subcellularLocation>
        <location evidence="1">Cell envelope</location>
    </subcellularLocation>
</comment>
<dbReference type="InterPro" id="IPR004852">
    <property type="entry name" value="Di-haem_cyt_c_peroxidsae"/>
</dbReference>
<keyword evidence="3 7" id="KW-0479">Metal-binding</keyword>
<evidence type="ECO:0000256" key="1">
    <source>
        <dbReference type="ARBA" id="ARBA00004196"/>
    </source>
</evidence>
<keyword evidence="9" id="KW-0575">Peroxidase</keyword>
<evidence type="ECO:0000256" key="6">
    <source>
        <dbReference type="ARBA" id="ARBA00023004"/>
    </source>
</evidence>
<dbReference type="OrthoDB" id="9805202at2"/>
<name>A0A560LLA6_9BRAD</name>
<evidence type="ECO:0000259" key="8">
    <source>
        <dbReference type="PROSITE" id="PS51007"/>
    </source>
</evidence>
<reference evidence="9 10" key="1">
    <citation type="submission" date="2019-06" db="EMBL/GenBank/DDBJ databases">
        <title>Genomic Encyclopedia of Type Strains, Phase IV (KMG-V): Genome sequencing to study the core and pangenomes of soil and plant-associated prokaryotes.</title>
        <authorList>
            <person name="Whitman W."/>
        </authorList>
    </citation>
    <scope>NUCLEOTIDE SEQUENCE [LARGE SCALE GENOMIC DNA]</scope>
    <source>
        <strain evidence="9 10">BR 10355</strain>
    </source>
</reference>
<keyword evidence="10" id="KW-1185">Reference proteome</keyword>
<dbReference type="GO" id="GO:0020037">
    <property type="term" value="F:heme binding"/>
    <property type="evidence" value="ECO:0007669"/>
    <property type="project" value="InterPro"/>
</dbReference>
<dbReference type="InterPro" id="IPR036909">
    <property type="entry name" value="Cyt_c-like_dom_sf"/>
</dbReference>
<accession>A0A560LLA6</accession>
<dbReference type="RefSeq" id="WP_146988236.1">
    <property type="nucleotide sequence ID" value="NZ_VITY01000008.1"/>
</dbReference>
<dbReference type="SUPFAM" id="SSF46626">
    <property type="entry name" value="Cytochrome c"/>
    <property type="match status" value="2"/>
</dbReference>
<dbReference type="GO" id="GO:0030313">
    <property type="term" value="C:cell envelope"/>
    <property type="evidence" value="ECO:0007669"/>
    <property type="project" value="UniProtKB-SubCell"/>
</dbReference>
<keyword evidence="4" id="KW-0732">Signal</keyword>
<protein>
    <submittedName>
        <fullName evidence="9">Cytochrome c peroxidase</fullName>
    </submittedName>
</protein>
<dbReference type="GO" id="GO:0009055">
    <property type="term" value="F:electron transfer activity"/>
    <property type="evidence" value="ECO:0007669"/>
    <property type="project" value="InterPro"/>
</dbReference>
<dbReference type="Proteomes" id="UP000321304">
    <property type="component" value="Unassembled WGS sequence"/>
</dbReference>
<dbReference type="PROSITE" id="PS51007">
    <property type="entry name" value="CYTC"/>
    <property type="match status" value="2"/>
</dbReference>
<evidence type="ECO:0000313" key="9">
    <source>
        <dbReference type="EMBL" id="TWB96009.1"/>
    </source>
</evidence>
<evidence type="ECO:0000256" key="4">
    <source>
        <dbReference type="ARBA" id="ARBA00022729"/>
    </source>
</evidence>
<evidence type="ECO:0000256" key="7">
    <source>
        <dbReference type="PROSITE-ProRule" id="PRU00433"/>
    </source>
</evidence>
<gene>
    <name evidence="9" type="ORF">FBZ93_10848</name>
</gene>
<dbReference type="PANTHER" id="PTHR30600">
    <property type="entry name" value="CYTOCHROME C PEROXIDASE-RELATED"/>
    <property type="match status" value="1"/>
</dbReference>
<evidence type="ECO:0000256" key="3">
    <source>
        <dbReference type="ARBA" id="ARBA00022723"/>
    </source>
</evidence>
<organism evidence="9 10">
    <name type="scientific">Bradyrhizobium macuxiense</name>
    <dbReference type="NCBI Taxonomy" id="1755647"/>
    <lineage>
        <taxon>Bacteria</taxon>
        <taxon>Pseudomonadati</taxon>
        <taxon>Pseudomonadota</taxon>
        <taxon>Alphaproteobacteria</taxon>
        <taxon>Hyphomicrobiales</taxon>
        <taxon>Nitrobacteraceae</taxon>
        <taxon>Bradyrhizobium</taxon>
    </lineage>
</organism>
<dbReference type="GO" id="GO:0046872">
    <property type="term" value="F:metal ion binding"/>
    <property type="evidence" value="ECO:0007669"/>
    <property type="project" value="UniProtKB-KW"/>
</dbReference>
<dbReference type="InterPro" id="IPR009056">
    <property type="entry name" value="Cyt_c-like_dom"/>
</dbReference>
<dbReference type="InterPro" id="IPR051395">
    <property type="entry name" value="Cytochrome_c_Peroxidase/MauG"/>
</dbReference>
<dbReference type="Gene3D" id="1.10.760.10">
    <property type="entry name" value="Cytochrome c-like domain"/>
    <property type="match status" value="2"/>
</dbReference>
<keyword evidence="6 7" id="KW-0408">Iron</keyword>
<dbReference type="GO" id="GO:0004130">
    <property type="term" value="F:cytochrome-c peroxidase activity"/>
    <property type="evidence" value="ECO:0007669"/>
    <property type="project" value="TreeGrafter"/>
</dbReference>
<evidence type="ECO:0000313" key="10">
    <source>
        <dbReference type="Proteomes" id="UP000321304"/>
    </source>
</evidence>
<dbReference type="PANTHER" id="PTHR30600:SF10">
    <property type="entry name" value="BLL6722 PROTEIN"/>
    <property type="match status" value="1"/>
</dbReference>